<evidence type="ECO:0000256" key="4">
    <source>
        <dbReference type="SAM" id="MobiDB-lite"/>
    </source>
</evidence>
<dbReference type="EMBL" id="FOVM01000001">
    <property type="protein sequence ID" value="SFN39391.1"/>
    <property type="molecule type" value="Genomic_DNA"/>
</dbReference>
<feature type="domain" description="Fibronectin type-III" evidence="5">
    <location>
        <begin position="346"/>
        <end position="435"/>
    </location>
</feature>
<dbReference type="PROSITE" id="PS50853">
    <property type="entry name" value="FN3"/>
    <property type="match status" value="11"/>
</dbReference>
<keyword evidence="1" id="KW-0677">Repeat</keyword>
<sequence length="1442" mass="142620">MLPSRPRRAPAAELSTRTTRRRRLALAMVAVLTLLGNLGAQASIAAIDPSCAATMTETPTCGGGGGGGEYDPPPPSPAEITNRASSSAAGKVGVGYSFQYTQQGTATGPYAVSSGALPPGLTLSDSGLISGVPTAAGTFGFSVTQQTSVNTASANDSITIAARSVPSAPTGASASIASTTSIALAWAAPASSGDDPVTSYAISWAGGSSTATGLSATITGLTTGTAYSFSVAAVSAAGTGAATVANTVTPAGRPGAPTITSATPGNGQQTLVWSPAADNGSAVTQYLVESTTDSGTWSLAAATQGGVSAVVTGPTDGTVVWFRVTAINGLGAGSPSSSMPLRFAAQPGAPVVSATPADGSVSVSWTAAEPNGSPVSSYSVSVSLDGTVVREASSTTPTSTVLTGLTNGTAYQVTVAATNGIGATTSSGVMVTPRGIPGAVSDLAASSGDTASILTWSAAEPNGDAVTYTVERSDDGAHWSTVMVTPATTQTLNELTNGTRYSFRVTAHNAAGAGMSSAIITATPYGVPGSPDDVAAVPGDGAVAVTWAAPTSDGGRAVTTYTVQSSTDGTTWTSSAPTSKTALTIDGLVNGISVSFRVLATNARGTGAPSAIVTTSTFGVPAAPAIGTTTAQDGAVVVRWATADPNGAAVTGYVVEVSTGDPSESSTWSIGATADDSATSATVDGLTNGTATAFRVRAANARGESASSAVVTATPFTVPDAPDLLAAKPTDQGITIRWGAPSFNGGSVILGYIIERRTVDGVWEDIANQSSSDRTTTDTGLANGTAYSYRVSAQNLAGRSGPSTPMWATPRNVPGAPTGLAATPGDGRAQLSWTAPQWDGGNTITGYDVEQRTDGGTWVTVDTLRGSTATVTGLVNGTEYEFRVVASNDAGTGASSATTTTTPRGVPGAPGTLAAEPGVGSVTLTWSPPADDGGARVTGYVVEQQDGVAWAVIATTDGLTTSITGLPNGEDATFRVRASNAAGDGTIARVVTTTPRTVPDAPTALVAVPADGAVTLSWTAPVWDGGARISSYRVESSADGETWQLVGTASGTTTTVSGLSNGLTVQFRVAAQNVAGASVASGAVSSTPRTVAGAPTGLLATPGAGHADLAWVAPVADGGAAVARYIVQATQDRGASWSDVGSTSDVSLRVDGLENGTAVGFRVIAVNAAGRGAPGTPVTVTPRRSPGEPRAVSAVPANGSVLLSWSAPASDGGASIEGYLIEVADVDGSWGDPQQVDGTTTTVSGLENGREHRFRVAAVNAAGSGVWSDVATTTPFVFTPHFTDGSGTSLAGRTLTVGDDVIFWADQLPVGAFVSIELHSTVIVLANGIVGTNGTVRLAARIPHDVPAGSHHLVALIEGVGTTIAPVEVAVQVAPAPVAIAPSAPVPAATAPAAAHAPAVRENGTLASTGSGGTAEAATVSLAMLLAGLGVVLGRNRRRQPG</sequence>
<dbReference type="Proteomes" id="UP000198867">
    <property type="component" value="Unassembled WGS sequence"/>
</dbReference>
<organism evidence="6 7">
    <name type="scientific">Mycetocola miduiensis</name>
    <dbReference type="NCBI Taxonomy" id="995034"/>
    <lineage>
        <taxon>Bacteria</taxon>
        <taxon>Bacillati</taxon>
        <taxon>Actinomycetota</taxon>
        <taxon>Actinomycetes</taxon>
        <taxon>Micrococcales</taxon>
        <taxon>Microbacteriaceae</taxon>
        <taxon>Mycetocola</taxon>
    </lineage>
</organism>
<dbReference type="GO" id="GO:0016798">
    <property type="term" value="F:hydrolase activity, acting on glycosyl bonds"/>
    <property type="evidence" value="ECO:0007669"/>
    <property type="project" value="UniProtKB-KW"/>
</dbReference>
<dbReference type="InterPro" id="IPR003961">
    <property type="entry name" value="FN3_dom"/>
</dbReference>
<keyword evidence="7" id="KW-1185">Reference proteome</keyword>
<keyword evidence="3" id="KW-0624">Polysaccharide degradation</keyword>
<accession>A0A1I4YMY6</accession>
<reference evidence="7" key="1">
    <citation type="submission" date="2016-10" db="EMBL/GenBank/DDBJ databases">
        <authorList>
            <person name="Varghese N."/>
            <person name="Submissions S."/>
        </authorList>
    </citation>
    <scope>NUCLEOTIDE SEQUENCE [LARGE SCALE GENOMIC DNA]</scope>
    <source>
        <strain evidence="7">CGMCC 1.11101</strain>
    </source>
</reference>
<feature type="domain" description="Fibronectin type-III" evidence="5">
    <location>
        <begin position="621"/>
        <end position="717"/>
    </location>
</feature>
<keyword evidence="3" id="KW-0119">Carbohydrate metabolism</keyword>
<dbReference type="Pfam" id="PF00041">
    <property type="entry name" value="fn3"/>
    <property type="match status" value="11"/>
</dbReference>
<dbReference type="InterPro" id="IPR050964">
    <property type="entry name" value="Striated_Muscle_Regulatory"/>
</dbReference>
<feature type="region of interest" description="Disordered" evidence="4">
    <location>
        <begin position="890"/>
        <end position="909"/>
    </location>
</feature>
<feature type="domain" description="Fibronectin type-III" evidence="5">
    <location>
        <begin position="165"/>
        <end position="254"/>
    </location>
</feature>
<feature type="domain" description="Fibronectin type-III" evidence="5">
    <location>
        <begin position="1094"/>
        <end position="1184"/>
    </location>
</feature>
<dbReference type="InterPro" id="IPR036116">
    <property type="entry name" value="FN3_sf"/>
</dbReference>
<dbReference type="GO" id="GO:0000272">
    <property type="term" value="P:polysaccharide catabolic process"/>
    <property type="evidence" value="ECO:0007669"/>
    <property type="project" value="UniProtKB-KW"/>
</dbReference>
<keyword evidence="2" id="KW-0326">Glycosidase</keyword>
<feature type="region of interest" description="Disordered" evidence="4">
    <location>
        <begin position="62"/>
        <end position="85"/>
    </location>
</feature>
<keyword evidence="2" id="KW-0378">Hydrolase</keyword>
<dbReference type="STRING" id="995034.SAMN05216219_0365"/>
<dbReference type="SMART" id="SM00060">
    <property type="entry name" value="FN3"/>
    <property type="match status" value="12"/>
</dbReference>
<dbReference type="RefSeq" id="WP_177216677.1">
    <property type="nucleotide sequence ID" value="NZ_FOVM01000001.1"/>
</dbReference>
<gene>
    <name evidence="6" type="ORF">SAMN05216219_0365</name>
</gene>
<dbReference type="Gene3D" id="2.60.40.10">
    <property type="entry name" value="Immunoglobulins"/>
    <property type="match status" value="13"/>
</dbReference>
<dbReference type="PANTHER" id="PTHR13817">
    <property type="entry name" value="TITIN"/>
    <property type="match status" value="1"/>
</dbReference>
<feature type="domain" description="Fibronectin type-III" evidence="5">
    <location>
        <begin position="718"/>
        <end position="812"/>
    </location>
</feature>
<dbReference type="PRINTS" id="PR00014">
    <property type="entry name" value="FNTYPEIII"/>
</dbReference>
<feature type="domain" description="Fibronectin type-III" evidence="5">
    <location>
        <begin position="527"/>
        <end position="620"/>
    </location>
</feature>
<evidence type="ECO:0000259" key="5">
    <source>
        <dbReference type="PROSITE" id="PS50853"/>
    </source>
</evidence>
<evidence type="ECO:0000256" key="2">
    <source>
        <dbReference type="ARBA" id="ARBA00023295"/>
    </source>
</evidence>
<name>A0A1I4YMY6_9MICO</name>
<feature type="domain" description="Fibronectin type-III" evidence="5">
    <location>
        <begin position="436"/>
        <end position="526"/>
    </location>
</feature>
<dbReference type="PANTHER" id="PTHR13817:SF73">
    <property type="entry name" value="FIBRONECTIN TYPE-III DOMAIN-CONTAINING PROTEIN"/>
    <property type="match status" value="1"/>
</dbReference>
<evidence type="ECO:0000313" key="7">
    <source>
        <dbReference type="Proteomes" id="UP000198867"/>
    </source>
</evidence>
<protein>
    <submittedName>
        <fullName evidence="6">Titin</fullName>
    </submittedName>
</protein>
<feature type="region of interest" description="Disordered" evidence="4">
    <location>
        <begin position="1174"/>
        <end position="1193"/>
    </location>
</feature>
<proteinExistence type="predicted"/>
<dbReference type="SUPFAM" id="SSF49265">
    <property type="entry name" value="Fibronectin type III"/>
    <property type="match status" value="6"/>
</dbReference>
<feature type="domain" description="Fibronectin type-III" evidence="5">
    <location>
        <begin position="998"/>
        <end position="1093"/>
    </location>
</feature>
<evidence type="ECO:0000256" key="1">
    <source>
        <dbReference type="ARBA" id="ARBA00022737"/>
    </source>
</evidence>
<feature type="domain" description="Fibronectin type-III" evidence="5">
    <location>
        <begin position="1185"/>
        <end position="1282"/>
    </location>
</feature>
<evidence type="ECO:0000256" key="3">
    <source>
        <dbReference type="ARBA" id="ARBA00023326"/>
    </source>
</evidence>
<dbReference type="CDD" id="cd00063">
    <property type="entry name" value="FN3"/>
    <property type="match status" value="12"/>
</dbReference>
<dbReference type="InterPro" id="IPR013783">
    <property type="entry name" value="Ig-like_fold"/>
</dbReference>
<evidence type="ECO:0000313" key="6">
    <source>
        <dbReference type="EMBL" id="SFN39391.1"/>
    </source>
</evidence>
<feature type="domain" description="Fibronectin type-III" evidence="5">
    <location>
        <begin position="910"/>
        <end position="997"/>
    </location>
</feature>
<feature type="domain" description="Fibronectin type-III" evidence="5">
    <location>
        <begin position="813"/>
        <end position="909"/>
    </location>
</feature>